<protein>
    <recommendedName>
        <fullName evidence="4">DUF2116 family Zn-ribbon domain-containing protein</fullName>
    </recommendedName>
</protein>
<keyword evidence="3" id="KW-1185">Reference proteome</keyword>
<evidence type="ECO:0000313" key="2">
    <source>
        <dbReference type="EMBL" id="NIJ08123.1"/>
    </source>
</evidence>
<gene>
    <name evidence="2" type="ORF">FHS31_001733</name>
</gene>
<keyword evidence="1" id="KW-1133">Transmembrane helix</keyword>
<reference evidence="2 3" key="1">
    <citation type="submission" date="2020-03" db="EMBL/GenBank/DDBJ databases">
        <title>Genomic Encyclopedia of Type Strains, Phase III (KMG-III): the genomes of soil and plant-associated and newly described type strains.</title>
        <authorList>
            <person name="Whitman W."/>
        </authorList>
    </citation>
    <scope>NUCLEOTIDE SEQUENCE [LARGE SCALE GENOMIC DNA]</scope>
    <source>
        <strain evidence="2 3">CECT 8804</strain>
    </source>
</reference>
<evidence type="ECO:0000313" key="3">
    <source>
        <dbReference type="Proteomes" id="UP000727456"/>
    </source>
</evidence>
<feature type="transmembrane region" description="Helical" evidence="1">
    <location>
        <begin position="36"/>
        <end position="59"/>
    </location>
</feature>
<proteinExistence type="predicted"/>
<keyword evidence="1" id="KW-0472">Membrane</keyword>
<dbReference type="RefSeq" id="WP_167072941.1">
    <property type="nucleotide sequence ID" value="NZ_JAAOZC010000003.1"/>
</dbReference>
<comment type="caution">
    <text evidence="2">The sequence shown here is derived from an EMBL/GenBank/DDBJ whole genome shotgun (WGS) entry which is preliminary data.</text>
</comment>
<sequence>MILRSPCPKCREPMIPGVLQCLRCKYKLTAWEGRHALWMLGLKLLIAALAITALIYVIYSN</sequence>
<organism evidence="2 3">
    <name type="scientific">Sphingomonas vulcanisoli</name>
    <dbReference type="NCBI Taxonomy" id="1658060"/>
    <lineage>
        <taxon>Bacteria</taxon>
        <taxon>Pseudomonadati</taxon>
        <taxon>Pseudomonadota</taxon>
        <taxon>Alphaproteobacteria</taxon>
        <taxon>Sphingomonadales</taxon>
        <taxon>Sphingomonadaceae</taxon>
        <taxon>Sphingomonas</taxon>
    </lineage>
</organism>
<evidence type="ECO:0000256" key="1">
    <source>
        <dbReference type="SAM" id="Phobius"/>
    </source>
</evidence>
<name>A0ABX0TRG6_9SPHN</name>
<dbReference type="Proteomes" id="UP000727456">
    <property type="component" value="Unassembled WGS sequence"/>
</dbReference>
<evidence type="ECO:0008006" key="4">
    <source>
        <dbReference type="Google" id="ProtNLM"/>
    </source>
</evidence>
<keyword evidence="1" id="KW-0812">Transmembrane</keyword>
<dbReference type="EMBL" id="JAAOZC010000003">
    <property type="protein sequence ID" value="NIJ08123.1"/>
    <property type="molecule type" value="Genomic_DNA"/>
</dbReference>
<accession>A0ABX0TRG6</accession>